<dbReference type="GO" id="GO:1901135">
    <property type="term" value="P:carbohydrate derivative metabolic process"/>
    <property type="evidence" value="ECO:0007669"/>
    <property type="project" value="InterPro"/>
</dbReference>
<dbReference type="Gene3D" id="3.40.50.10490">
    <property type="entry name" value="Glucose-6-phosphate isomerase like protein, domain 1"/>
    <property type="match status" value="1"/>
</dbReference>
<organism evidence="6 7">
    <name type="scientific">Vagococcus coleopterorum</name>
    <dbReference type="NCBI Taxonomy" id="2714946"/>
    <lineage>
        <taxon>Bacteria</taxon>
        <taxon>Bacillati</taxon>
        <taxon>Bacillota</taxon>
        <taxon>Bacilli</taxon>
        <taxon>Lactobacillales</taxon>
        <taxon>Enterococcaceae</taxon>
        <taxon>Vagococcus</taxon>
    </lineage>
</organism>
<dbReference type="Gene3D" id="1.10.10.10">
    <property type="entry name" value="Winged helix-like DNA-binding domain superfamily/Winged helix DNA-binding domain"/>
    <property type="match status" value="1"/>
</dbReference>
<evidence type="ECO:0000259" key="5">
    <source>
        <dbReference type="PROSITE" id="PS51464"/>
    </source>
</evidence>
<reference evidence="6 7" key="1">
    <citation type="submission" date="2020-03" db="EMBL/GenBank/DDBJ databases">
        <title>Vagococcus sp. nov., isolated from beetles.</title>
        <authorList>
            <person name="Hyun D.-W."/>
            <person name="Bae J.-W."/>
        </authorList>
    </citation>
    <scope>NUCLEOTIDE SEQUENCE [LARGE SCALE GENOMIC DNA]</scope>
    <source>
        <strain evidence="6 7">HDW17A</strain>
    </source>
</reference>
<dbReference type="GO" id="GO:0003677">
    <property type="term" value="F:DNA binding"/>
    <property type="evidence" value="ECO:0007669"/>
    <property type="project" value="UniProtKB-KW"/>
</dbReference>
<dbReference type="PANTHER" id="PTHR30514">
    <property type="entry name" value="GLUCOKINASE"/>
    <property type="match status" value="1"/>
</dbReference>
<accession>A0A6G8APD8</accession>
<feature type="domain" description="SIS" evidence="5">
    <location>
        <begin position="114"/>
        <end position="254"/>
    </location>
</feature>
<keyword evidence="2" id="KW-0238">DNA-binding</keyword>
<dbReference type="PROSITE" id="PS51464">
    <property type="entry name" value="SIS"/>
    <property type="match status" value="1"/>
</dbReference>
<dbReference type="InterPro" id="IPR009057">
    <property type="entry name" value="Homeodomain-like_sf"/>
</dbReference>
<feature type="domain" description="HTH rpiR-type" evidence="4">
    <location>
        <begin position="4"/>
        <end position="80"/>
    </location>
</feature>
<dbReference type="RefSeq" id="WP_166008183.1">
    <property type="nucleotide sequence ID" value="NZ_CP049886.1"/>
</dbReference>
<dbReference type="Proteomes" id="UP000500890">
    <property type="component" value="Chromosome"/>
</dbReference>
<dbReference type="AlphaFoldDB" id="A0A6G8APD8"/>
<dbReference type="SUPFAM" id="SSF53697">
    <property type="entry name" value="SIS domain"/>
    <property type="match status" value="1"/>
</dbReference>
<keyword evidence="1" id="KW-0805">Transcription regulation</keyword>
<evidence type="ECO:0000256" key="3">
    <source>
        <dbReference type="ARBA" id="ARBA00023163"/>
    </source>
</evidence>
<sequence>MNRVSYSDRYINIKDSLTKQEREAGEYILKHLDQMEQMTIQELAKLANVSSATVTRLSRKLDYTNFSELKSYIREERTKQLNPKVPLDSPVANYYQQMLQSVESLVNQGMIEKLETLVKQARKILIVGIGSSGLTAMEAKLHLARMGFVVDCISDPHAMKMSAVLLEPEDLLICISNSGETQAIIDTVTYAKTNGVSVVSLTNSTHSTLAKISDLFLATSSLETIDDPRFINSQFTNIFILDTLLYGLLSHAEYAAKRSRTLDVL</sequence>
<evidence type="ECO:0000256" key="1">
    <source>
        <dbReference type="ARBA" id="ARBA00023015"/>
    </source>
</evidence>
<keyword evidence="7" id="KW-1185">Reference proteome</keyword>
<gene>
    <name evidence="6" type="ORF">G7081_06800</name>
</gene>
<dbReference type="PROSITE" id="PS51071">
    <property type="entry name" value="HTH_RPIR"/>
    <property type="match status" value="1"/>
</dbReference>
<evidence type="ECO:0000313" key="6">
    <source>
        <dbReference type="EMBL" id="QIL46795.1"/>
    </source>
</evidence>
<keyword evidence="3" id="KW-0804">Transcription</keyword>
<dbReference type="InterPro" id="IPR000281">
    <property type="entry name" value="HTH_RpiR"/>
</dbReference>
<dbReference type="CDD" id="cd05013">
    <property type="entry name" value="SIS_RpiR"/>
    <property type="match status" value="1"/>
</dbReference>
<name>A0A6G8APD8_9ENTE</name>
<dbReference type="KEGG" id="vah:G7081_06800"/>
<dbReference type="Pfam" id="PF01418">
    <property type="entry name" value="HTH_6"/>
    <property type="match status" value="1"/>
</dbReference>
<proteinExistence type="predicted"/>
<dbReference type="InterPro" id="IPR046348">
    <property type="entry name" value="SIS_dom_sf"/>
</dbReference>
<dbReference type="InterPro" id="IPR036388">
    <property type="entry name" value="WH-like_DNA-bd_sf"/>
</dbReference>
<dbReference type="PANTHER" id="PTHR30514:SF21">
    <property type="entry name" value="RPIR-FAMILY TRANSCRIPTIONAL REGULATOR"/>
    <property type="match status" value="1"/>
</dbReference>
<dbReference type="InterPro" id="IPR001347">
    <property type="entry name" value="SIS_dom"/>
</dbReference>
<dbReference type="GO" id="GO:0003700">
    <property type="term" value="F:DNA-binding transcription factor activity"/>
    <property type="evidence" value="ECO:0007669"/>
    <property type="project" value="InterPro"/>
</dbReference>
<dbReference type="SUPFAM" id="SSF46689">
    <property type="entry name" value="Homeodomain-like"/>
    <property type="match status" value="1"/>
</dbReference>
<dbReference type="InterPro" id="IPR047640">
    <property type="entry name" value="RpiR-like"/>
</dbReference>
<evidence type="ECO:0000313" key="7">
    <source>
        <dbReference type="Proteomes" id="UP000500890"/>
    </source>
</evidence>
<dbReference type="GO" id="GO:0097367">
    <property type="term" value="F:carbohydrate derivative binding"/>
    <property type="evidence" value="ECO:0007669"/>
    <property type="project" value="InterPro"/>
</dbReference>
<dbReference type="EMBL" id="CP049886">
    <property type="protein sequence ID" value="QIL46795.1"/>
    <property type="molecule type" value="Genomic_DNA"/>
</dbReference>
<dbReference type="InterPro" id="IPR035472">
    <property type="entry name" value="RpiR-like_SIS"/>
</dbReference>
<evidence type="ECO:0000256" key="2">
    <source>
        <dbReference type="ARBA" id="ARBA00023125"/>
    </source>
</evidence>
<evidence type="ECO:0000259" key="4">
    <source>
        <dbReference type="PROSITE" id="PS51071"/>
    </source>
</evidence>
<dbReference type="Pfam" id="PF01380">
    <property type="entry name" value="SIS"/>
    <property type="match status" value="1"/>
</dbReference>
<protein>
    <submittedName>
        <fullName evidence="6">MurR/RpiR family transcriptional regulator</fullName>
    </submittedName>
</protein>